<protein>
    <submittedName>
        <fullName evidence="1">Unnamed protein product</fullName>
    </submittedName>
</protein>
<evidence type="ECO:0000313" key="1">
    <source>
        <dbReference type="EMBL" id="GME86622.1"/>
    </source>
</evidence>
<gene>
    <name evidence="1" type="ORF">Amon02_000804100</name>
</gene>
<sequence length="300" mass="32983">MSGAIDNLSNRNEGTANFSTRPIECHLVILIHGLWGLSSHMDYLEQAILSSPRLNGADSNEKIIVHKAASNENYRTYDGIDLCGARVAEEIISKTNELNSTGFYKVTKFSCVGYSLGGVVGRYAIGVLYLKDYFTHNDDTTIGTRNGYGITPVNFTSFCSPHVGVLTPGDSISVKFFNWGAPYMLGASGRQMFLKDKSTPDGIPLLKLMTMPNSVFYKSLSQFKKLSLYSNVRSDIRTSWWCSGISNVNPFDVMDKIPDNSIDSSGVLSFDDGTALQLGFLDGYDPIILDVNKPIKFTAD</sequence>
<name>A0ACB5TDB0_AMBMO</name>
<accession>A0ACB5TDB0</accession>
<evidence type="ECO:0000313" key="2">
    <source>
        <dbReference type="Proteomes" id="UP001165064"/>
    </source>
</evidence>
<organism evidence="1 2">
    <name type="scientific">Ambrosiozyma monospora</name>
    <name type="common">Yeast</name>
    <name type="synonym">Endomycopsis monosporus</name>
    <dbReference type="NCBI Taxonomy" id="43982"/>
    <lineage>
        <taxon>Eukaryota</taxon>
        <taxon>Fungi</taxon>
        <taxon>Dikarya</taxon>
        <taxon>Ascomycota</taxon>
        <taxon>Saccharomycotina</taxon>
        <taxon>Pichiomycetes</taxon>
        <taxon>Pichiales</taxon>
        <taxon>Pichiaceae</taxon>
        <taxon>Ambrosiozyma</taxon>
    </lineage>
</organism>
<reference evidence="1" key="1">
    <citation type="submission" date="2023-04" db="EMBL/GenBank/DDBJ databases">
        <title>Ambrosiozyma monospora NBRC 10751.</title>
        <authorList>
            <person name="Ichikawa N."/>
            <person name="Sato H."/>
            <person name="Tonouchi N."/>
        </authorList>
    </citation>
    <scope>NUCLEOTIDE SEQUENCE</scope>
    <source>
        <strain evidence="1">NBRC 10751</strain>
    </source>
</reference>
<dbReference type="EMBL" id="BSXS01006939">
    <property type="protein sequence ID" value="GME86622.1"/>
    <property type="molecule type" value="Genomic_DNA"/>
</dbReference>
<proteinExistence type="predicted"/>
<dbReference type="Proteomes" id="UP001165064">
    <property type="component" value="Unassembled WGS sequence"/>
</dbReference>
<comment type="caution">
    <text evidence="1">The sequence shown here is derived from an EMBL/GenBank/DDBJ whole genome shotgun (WGS) entry which is preliminary data.</text>
</comment>
<keyword evidence="2" id="KW-1185">Reference proteome</keyword>